<feature type="transmembrane region" description="Helical" evidence="8">
    <location>
        <begin position="294"/>
        <end position="324"/>
    </location>
</feature>
<feature type="transmembrane region" description="Helical" evidence="8">
    <location>
        <begin position="138"/>
        <end position="159"/>
    </location>
</feature>
<dbReference type="Pfam" id="PF04290">
    <property type="entry name" value="DctQ"/>
    <property type="match status" value="1"/>
</dbReference>
<feature type="transmembrane region" description="Helical" evidence="8">
    <location>
        <begin position="605"/>
        <end position="626"/>
    </location>
</feature>
<feature type="transmembrane region" description="Helical" evidence="8">
    <location>
        <begin position="446"/>
        <end position="468"/>
    </location>
</feature>
<evidence type="ECO:0000256" key="6">
    <source>
        <dbReference type="ARBA" id="ARBA00022989"/>
    </source>
</evidence>
<keyword evidence="3" id="KW-1003">Cell membrane</keyword>
<feature type="domain" description="Tripartite ATP-independent periplasmic transporters DctQ component" evidence="9">
    <location>
        <begin position="30"/>
        <end position="162"/>
    </location>
</feature>
<evidence type="ECO:0000256" key="5">
    <source>
        <dbReference type="ARBA" id="ARBA00022692"/>
    </source>
</evidence>
<dbReference type="PANTHER" id="PTHR33362">
    <property type="entry name" value="SIALIC ACID TRAP TRANSPORTER PERMEASE PROTEIN SIAT-RELATED"/>
    <property type="match status" value="1"/>
</dbReference>
<evidence type="ECO:0000256" key="3">
    <source>
        <dbReference type="ARBA" id="ARBA00022475"/>
    </source>
</evidence>
<dbReference type="GO" id="GO:0005886">
    <property type="term" value="C:plasma membrane"/>
    <property type="evidence" value="ECO:0007669"/>
    <property type="project" value="UniProtKB-SubCell"/>
</dbReference>
<evidence type="ECO:0000256" key="2">
    <source>
        <dbReference type="ARBA" id="ARBA00022448"/>
    </source>
</evidence>
<evidence type="ECO:0000259" key="9">
    <source>
        <dbReference type="Pfam" id="PF04290"/>
    </source>
</evidence>
<keyword evidence="7 8" id="KW-0472">Membrane</keyword>
<keyword evidence="2" id="KW-0813">Transport</keyword>
<dbReference type="InterPro" id="IPR004681">
    <property type="entry name" value="TRAP_DctM"/>
</dbReference>
<evidence type="ECO:0000256" key="4">
    <source>
        <dbReference type="ARBA" id="ARBA00022519"/>
    </source>
</evidence>
<dbReference type="InterPro" id="IPR010656">
    <property type="entry name" value="DctM"/>
</dbReference>
<evidence type="ECO:0000313" key="11">
    <source>
        <dbReference type="EMBL" id="SFV90873.1"/>
    </source>
</evidence>
<protein>
    <submittedName>
        <fullName evidence="11">TrapT dctQ-M fusion permease, dicarboxylate transport</fullName>
    </submittedName>
</protein>
<feature type="transmembrane region" description="Helical" evidence="8">
    <location>
        <begin position="251"/>
        <end position="270"/>
    </location>
</feature>
<sequence>MQKENIELMMNGDRISKYAGLLAALLVTLLALLVAYDAVMRYLFSAGSIALQELEWHLYDAVFLLGLSYALKHDKHVRVDIFFDRYGHDTKQIVQILSMLFLLLPFAVLFTFDAYDMALQSYLQHEVSPDPGGLGARWVIKSVLVLSFVLLMVQALSEVLKAYHQLESKRLLWRILGVVALLGALVYMAWYNRMAFWVDPVFLMFAMALVLLLAGFQVAFVFGGTALFFALISDEVGLHVLEMLPYRTYGIMGNVTLMAVPLFIFMGLILEKSKMAEELLHAMGQLFGSVRGGLAVSVVLVGAILAASTGIVGASVVMMSLIALPLMLKQGYAPTLASGSIAASGTLGQLIPPSIVLIVLGDQMHLSVGDLFKAAVVPGLLLIVLYILYILLFAWLKPGAAPAIVSDKPYSVVLKSALKAIIPPLLLIGAVLGSIFAGIASPTESAAVGVVGAMVLAAYNRVFSFSLLRYAAVETVKLTAMIFMILIGATAFSLVFNELGGSDMALQFFTGDVGSKWAFIFIAMAVIFALGFFIDFIEIAFVVVPILVPIVASFGIDPVWFAILIAMNLQASFLTPPFGFALFYLKGAAGDKVSTADIYKGVIPFIVLQVVALLIIVLFPGLIYLFGK</sequence>
<evidence type="ECO:0000256" key="1">
    <source>
        <dbReference type="ARBA" id="ARBA00004429"/>
    </source>
</evidence>
<evidence type="ECO:0000259" key="10">
    <source>
        <dbReference type="Pfam" id="PF06808"/>
    </source>
</evidence>
<feature type="transmembrane region" description="Helical" evidence="8">
    <location>
        <begin position="372"/>
        <end position="396"/>
    </location>
</feature>
<feature type="transmembrane region" description="Helical" evidence="8">
    <location>
        <begin position="202"/>
        <end position="231"/>
    </location>
</feature>
<dbReference type="EMBL" id="FPIB01000026">
    <property type="protein sequence ID" value="SFV90873.1"/>
    <property type="molecule type" value="Genomic_DNA"/>
</dbReference>
<comment type="subcellular location">
    <subcellularLocation>
        <location evidence="1">Cell inner membrane</location>
        <topology evidence="1">Multi-pass membrane protein</topology>
    </subcellularLocation>
</comment>
<keyword evidence="6 8" id="KW-1133">Transmembrane helix</keyword>
<evidence type="ECO:0000256" key="8">
    <source>
        <dbReference type="SAM" id="Phobius"/>
    </source>
</evidence>
<dbReference type="AlphaFoldDB" id="A0A1W1EA81"/>
<proteinExistence type="predicted"/>
<feature type="transmembrane region" description="Helical" evidence="8">
    <location>
        <begin position="480"/>
        <end position="497"/>
    </location>
</feature>
<accession>A0A1W1EA81</accession>
<dbReference type="GO" id="GO:0022857">
    <property type="term" value="F:transmembrane transporter activity"/>
    <property type="evidence" value="ECO:0007669"/>
    <property type="project" value="TreeGrafter"/>
</dbReference>
<feature type="transmembrane region" description="Helical" evidence="8">
    <location>
        <begin position="517"/>
        <end position="547"/>
    </location>
</feature>
<dbReference type="Pfam" id="PF06808">
    <property type="entry name" value="DctM"/>
    <property type="match status" value="1"/>
</dbReference>
<name>A0A1W1EA81_9ZZZZ</name>
<gene>
    <name evidence="11" type="ORF">MNB_SV-4-426</name>
</gene>
<feature type="transmembrane region" description="Helical" evidence="8">
    <location>
        <begin position="56"/>
        <end position="72"/>
    </location>
</feature>
<evidence type="ECO:0000256" key="7">
    <source>
        <dbReference type="ARBA" id="ARBA00023136"/>
    </source>
</evidence>
<organism evidence="11">
    <name type="scientific">hydrothermal vent metagenome</name>
    <dbReference type="NCBI Taxonomy" id="652676"/>
    <lineage>
        <taxon>unclassified sequences</taxon>
        <taxon>metagenomes</taxon>
        <taxon>ecological metagenomes</taxon>
    </lineage>
</organism>
<feature type="domain" description="TRAP C4-dicarboxylate transport system permease DctM subunit" evidence="10">
    <location>
        <begin position="205"/>
        <end position="622"/>
    </location>
</feature>
<feature type="transmembrane region" description="Helical" evidence="8">
    <location>
        <begin position="21"/>
        <end position="44"/>
    </location>
</feature>
<feature type="transmembrane region" description="Helical" evidence="8">
    <location>
        <begin position="93"/>
        <end position="112"/>
    </location>
</feature>
<keyword evidence="5 8" id="KW-0812">Transmembrane</keyword>
<feature type="transmembrane region" description="Helical" evidence="8">
    <location>
        <begin position="171"/>
        <end position="190"/>
    </location>
</feature>
<dbReference type="InterPro" id="IPR055348">
    <property type="entry name" value="DctQ"/>
</dbReference>
<feature type="transmembrane region" description="Helical" evidence="8">
    <location>
        <begin position="417"/>
        <end position="440"/>
    </location>
</feature>
<feature type="transmembrane region" description="Helical" evidence="8">
    <location>
        <begin position="336"/>
        <end position="360"/>
    </location>
</feature>
<keyword evidence="4" id="KW-0997">Cell inner membrane</keyword>
<dbReference type="NCBIfam" id="TIGR00786">
    <property type="entry name" value="dctM"/>
    <property type="match status" value="1"/>
</dbReference>
<dbReference type="PANTHER" id="PTHR33362:SF7">
    <property type="entry name" value="SLL1103 PROTEIN"/>
    <property type="match status" value="1"/>
</dbReference>
<reference evidence="11" key="1">
    <citation type="submission" date="2016-10" db="EMBL/GenBank/DDBJ databases">
        <authorList>
            <person name="de Groot N.N."/>
        </authorList>
    </citation>
    <scope>NUCLEOTIDE SEQUENCE</scope>
</reference>